<dbReference type="InParanoid" id="A0A165BDP9"/>
<evidence type="ECO:0000256" key="1">
    <source>
        <dbReference type="SAM" id="MobiDB-lite"/>
    </source>
</evidence>
<organism evidence="2 3">
    <name type="scientific">Laetiporus sulphureus 93-53</name>
    <dbReference type="NCBI Taxonomy" id="1314785"/>
    <lineage>
        <taxon>Eukaryota</taxon>
        <taxon>Fungi</taxon>
        <taxon>Dikarya</taxon>
        <taxon>Basidiomycota</taxon>
        <taxon>Agaricomycotina</taxon>
        <taxon>Agaricomycetes</taxon>
        <taxon>Polyporales</taxon>
        <taxon>Laetiporus</taxon>
    </lineage>
</organism>
<dbReference type="EMBL" id="KV427676">
    <property type="protein sequence ID" value="KZT00817.1"/>
    <property type="molecule type" value="Genomic_DNA"/>
</dbReference>
<dbReference type="Proteomes" id="UP000076871">
    <property type="component" value="Unassembled WGS sequence"/>
</dbReference>
<feature type="compositionally biased region" description="Low complexity" evidence="1">
    <location>
        <begin position="137"/>
        <end position="150"/>
    </location>
</feature>
<dbReference type="STRING" id="1314785.A0A165BDP9"/>
<dbReference type="RefSeq" id="XP_040758557.1">
    <property type="nucleotide sequence ID" value="XM_040913412.1"/>
</dbReference>
<evidence type="ECO:0000313" key="2">
    <source>
        <dbReference type="EMBL" id="KZT00817.1"/>
    </source>
</evidence>
<proteinExistence type="predicted"/>
<feature type="compositionally biased region" description="Polar residues" evidence="1">
    <location>
        <begin position="114"/>
        <end position="125"/>
    </location>
</feature>
<protein>
    <submittedName>
        <fullName evidence="2">Uncharacterized protein</fullName>
    </submittedName>
</protein>
<name>A0A165BDP9_9APHY</name>
<sequence length="345" mass="37354">MYSAQPPAEFSNNPFIDHPANALSRYPDITGDDDPTSGQYTSWLNKPSGSSPAPNPTGYPGQGLPTGYNGGLQQPQMQPQQTGWTGGGGYTQPQQGYGVPAVQSPQMTGRPGFQPSSSFGQQLAAQVNGPGAYTGMPQQQQQQQQPPQQQYTDYPSQFGANTGYQPAYYPQPQQQPQQQGAPYLAEFDPYAQAGQAFGQQNSSAGTGGYRPPHPREYVQQHKVELDSWDVYAWKQAQNCFEALREAWGARKREVEARGRSLGGAGLFGGGGYGGMYGGQAQEMARLESLAKEAESNHDSVAASAFQFQEVFSGYRQSGDLASKRRVREAINAALTSLPDWPSQTF</sequence>
<evidence type="ECO:0000313" key="3">
    <source>
        <dbReference type="Proteomes" id="UP000076871"/>
    </source>
</evidence>
<feature type="compositionally biased region" description="Low complexity" evidence="1">
    <location>
        <begin position="163"/>
        <end position="180"/>
    </location>
</feature>
<dbReference type="OrthoDB" id="3253876at2759"/>
<reference evidence="2 3" key="1">
    <citation type="journal article" date="2016" name="Mol. Biol. Evol.">
        <title>Comparative Genomics of Early-Diverging Mushroom-Forming Fungi Provides Insights into the Origins of Lignocellulose Decay Capabilities.</title>
        <authorList>
            <person name="Nagy L.G."/>
            <person name="Riley R."/>
            <person name="Tritt A."/>
            <person name="Adam C."/>
            <person name="Daum C."/>
            <person name="Floudas D."/>
            <person name="Sun H."/>
            <person name="Yadav J.S."/>
            <person name="Pangilinan J."/>
            <person name="Larsson K.H."/>
            <person name="Matsuura K."/>
            <person name="Barry K."/>
            <person name="Labutti K."/>
            <person name="Kuo R."/>
            <person name="Ohm R.A."/>
            <person name="Bhattacharya S.S."/>
            <person name="Shirouzu T."/>
            <person name="Yoshinaga Y."/>
            <person name="Martin F.M."/>
            <person name="Grigoriev I.V."/>
            <person name="Hibbett D.S."/>
        </authorList>
    </citation>
    <scope>NUCLEOTIDE SEQUENCE [LARGE SCALE GENOMIC DNA]</scope>
    <source>
        <strain evidence="2 3">93-53</strain>
    </source>
</reference>
<keyword evidence="3" id="KW-1185">Reference proteome</keyword>
<feature type="compositionally biased region" description="Low complexity" evidence="1">
    <location>
        <begin position="71"/>
        <end position="83"/>
    </location>
</feature>
<feature type="compositionally biased region" description="Polar residues" evidence="1">
    <location>
        <begin position="151"/>
        <end position="162"/>
    </location>
</feature>
<accession>A0A165BDP9</accession>
<feature type="region of interest" description="Disordered" evidence="1">
    <location>
        <begin position="1"/>
        <end position="180"/>
    </location>
</feature>
<gene>
    <name evidence="2" type="ORF">LAESUDRAFT_764272</name>
</gene>
<feature type="compositionally biased region" description="Polar residues" evidence="1">
    <location>
        <begin position="36"/>
        <end position="52"/>
    </location>
</feature>
<dbReference type="GeneID" id="63830440"/>
<dbReference type="AlphaFoldDB" id="A0A165BDP9"/>